<dbReference type="RefSeq" id="WP_143554453.1">
    <property type="nucleotide sequence ID" value="NZ_VJWA01000001.1"/>
</dbReference>
<dbReference type="PRINTS" id="PR00081">
    <property type="entry name" value="GDHRDH"/>
</dbReference>
<evidence type="ECO:0000313" key="6">
    <source>
        <dbReference type="Proteomes" id="UP000317894"/>
    </source>
</evidence>
<proteinExistence type="inferred from homology"/>
<dbReference type="PANTHER" id="PTHR44196">
    <property type="entry name" value="DEHYDROGENASE/REDUCTASE SDR FAMILY MEMBER 7B"/>
    <property type="match status" value="1"/>
</dbReference>
<feature type="domain" description="Ketoreductase" evidence="4">
    <location>
        <begin position="11"/>
        <end position="188"/>
    </location>
</feature>
<dbReference type="PROSITE" id="PS00061">
    <property type="entry name" value="ADH_SHORT"/>
    <property type="match status" value="1"/>
</dbReference>
<dbReference type="Proteomes" id="UP000317894">
    <property type="component" value="Unassembled WGS sequence"/>
</dbReference>
<evidence type="ECO:0000256" key="2">
    <source>
        <dbReference type="ARBA" id="ARBA00023002"/>
    </source>
</evidence>
<dbReference type="InterPro" id="IPR002347">
    <property type="entry name" value="SDR_fam"/>
</dbReference>
<keyword evidence="2" id="KW-0560">Oxidoreductase</keyword>
<evidence type="ECO:0000256" key="1">
    <source>
        <dbReference type="ARBA" id="ARBA00006484"/>
    </source>
</evidence>
<dbReference type="PANTHER" id="PTHR44196:SF3">
    <property type="entry name" value="SHORT CHAIN DEHYDROGENASE FAMILY PROTEIN"/>
    <property type="match status" value="1"/>
</dbReference>
<evidence type="ECO:0000259" key="4">
    <source>
        <dbReference type="SMART" id="SM00822"/>
    </source>
</evidence>
<dbReference type="InterPro" id="IPR036291">
    <property type="entry name" value="NAD(P)-bd_dom_sf"/>
</dbReference>
<dbReference type="InterPro" id="IPR020904">
    <property type="entry name" value="Sc_DH/Rdtase_CS"/>
</dbReference>
<dbReference type="OrthoDB" id="9793825at2"/>
<dbReference type="SUPFAM" id="SSF51735">
    <property type="entry name" value="NAD(P)-binding Rossmann-fold domains"/>
    <property type="match status" value="1"/>
</dbReference>
<dbReference type="Pfam" id="PF00106">
    <property type="entry name" value="adh_short"/>
    <property type="match status" value="1"/>
</dbReference>
<name>A0A552UFE7_9SPHN</name>
<evidence type="ECO:0000256" key="3">
    <source>
        <dbReference type="RuleBase" id="RU000363"/>
    </source>
</evidence>
<comment type="caution">
    <text evidence="5">The sequence shown here is derived from an EMBL/GenBank/DDBJ whole genome shotgun (WGS) entry which is preliminary data.</text>
</comment>
<keyword evidence="6" id="KW-1185">Reference proteome</keyword>
<dbReference type="CDD" id="cd05233">
    <property type="entry name" value="SDR_c"/>
    <property type="match status" value="1"/>
</dbReference>
<dbReference type="AlphaFoldDB" id="A0A552UFE7"/>
<evidence type="ECO:0000313" key="5">
    <source>
        <dbReference type="EMBL" id="TRW16909.1"/>
    </source>
</evidence>
<dbReference type="GO" id="GO:0016491">
    <property type="term" value="F:oxidoreductase activity"/>
    <property type="evidence" value="ECO:0007669"/>
    <property type="project" value="UniProtKB-KW"/>
</dbReference>
<dbReference type="GO" id="GO:0016020">
    <property type="term" value="C:membrane"/>
    <property type="evidence" value="ECO:0007669"/>
    <property type="project" value="TreeGrafter"/>
</dbReference>
<sequence>MTYARATLDGRIVALTGAGSGIGRALAVLLAGKGCRLALADKDAETLAETSRLLGNAHHATTVLDVSEDAGVKAWLDGAAAEFGGLDAVINNAGLTVMGSFIETPEADFDRVMAVNFDGVVSGCRHALPHLKGRPAAWIVNLSSVFGMMGYPGQAAYNASKFAVRGLSEALHLELAVSHPEIRVVRVHPGGIKTNVVRNGKLVGTMPVPSDFDHADAFEKSSPTTPAQAAKVIVDGMEKGLHRVLIGPDAKMIDWLTRLYPNTYFQKIGRFLNKQKAT</sequence>
<dbReference type="Gene3D" id="3.40.50.720">
    <property type="entry name" value="NAD(P)-binding Rossmann-like Domain"/>
    <property type="match status" value="1"/>
</dbReference>
<reference evidence="5 6" key="1">
    <citation type="submission" date="2019-07" db="EMBL/GenBank/DDBJ databases">
        <title>Novel species isolated from glacier.</title>
        <authorList>
            <person name="Liu Q."/>
            <person name="Xin Y.-H."/>
        </authorList>
    </citation>
    <scope>NUCLEOTIDE SEQUENCE [LARGE SCALE GENOMIC DNA]</scope>
    <source>
        <strain evidence="5 6">LB1R16</strain>
    </source>
</reference>
<organism evidence="5 6">
    <name type="scientific">Glacieibacterium frigidum</name>
    <dbReference type="NCBI Taxonomy" id="2593303"/>
    <lineage>
        <taxon>Bacteria</taxon>
        <taxon>Pseudomonadati</taxon>
        <taxon>Pseudomonadota</taxon>
        <taxon>Alphaproteobacteria</taxon>
        <taxon>Sphingomonadales</taxon>
        <taxon>Sphingosinicellaceae</taxon>
        <taxon>Glacieibacterium</taxon>
    </lineage>
</organism>
<accession>A0A552UFE7</accession>
<protein>
    <submittedName>
        <fullName evidence="5">SDR family oxidoreductase</fullName>
    </submittedName>
</protein>
<gene>
    <name evidence="5" type="ORF">FMM06_01490</name>
</gene>
<dbReference type="SMART" id="SM00822">
    <property type="entry name" value="PKS_KR"/>
    <property type="match status" value="1"/>
</dbReference>
<dbReference type="PRINTS" id="PR00080">
    <property type="entry name" value="SDRFAMILY"/>
</dbReference>
<comment type="similarity">
    <text evidence="1 3">Belongs to the short-chain dehydrogenases/reductases (SDR) family.</text>
</comment>
<dbReference type="EMBL" id="VJWA01000001">
    <property type="protein sequence ID" value="TRW16909.1"/>
    <property type="molecule type" value="Genomic_DNA"/>
</dbReference>
<dbReference type="InterPro" id="IPR057326">
    <property type="entry name" value="KR_dom"/>
</dbReference>